<dbReference type="Gene3D" id="3.40.50.1820">
    <property type="entry name" value="alpha/beta hydrolase"/>
    <property type="match status" value="1"/>
</dbReference>
<name>A0ABT9A1C4_9SPHN</name>
<dbReference type="InterPro" id="IPR029058">
    <property type="entry name" value="AB_hydrolase_fold"/>
</dbReference>
<dbReference type="PANTHER" id="PTHR43798:SF33">
    <property type="entry name" value="HYDROLASE, PUTATIVE (AFU_ORTHOLOGUE AFUA_2G14860)-RELATED"/>
    <property type="match status" value="1"/>
</dbReference>
<keyword evidence="3" id="KW-1185">Reference proteome</keyword>
<reference evidence="2" key="1">
    <citation type="submission" date="2023-07" db="EMBL/GenBank/DDBJ databases">
        <authorList>
            <person name="Kim M.K."/>
        </authorList>
    </citation>
    <scope>NUCLEOTIDE SEQUENCE</scope>
    <source>
        <strain evidence="2">CA1-15</strain>
    </source>
</reference>
<gene>
    <name evidence="2" type="ORF">Q5H94_14940</name>
</gene>
<feature type="domain" description="AB hydrolase-1" evidence="1">
    <location>
        <begin position="40"/>
        <end position="279"/>
    </location>
</feature>
<accession>A0ABT9A1C4</accession>
<evidence type="ECO:0000313" key="2">
    <source>
        <dbReference type="EMBL" id="MDO7843628.1"/>
    </source>
</evidence>
<evidence type="ECO:0000259" key="1">
    <source>
        <dbReference type="Pfam" id="PF12697"/>
    </source>
</evidence>
<dbReference type="RefSeq" id="WP_304562083.1">
    <property type="nucleotide sequence ID" value="NZ_JAUQSZ010000010.1"/>
</dbReference>
<sequence length="290" mass="30969">MPAPLWFRDAIAFAPQRSTISVANAILEIEQWGAGRGVPLLLLHGHRANISWWHFTAPLLATDYDVTALGFSGMGGSSWRPLYTIETFLLEARAVAERLMEETGQKPVIIGHSLGGHIGAELAHHDNSVLSGLIIIDAGPIAAERVSDAPAAGRSPRELTVMQDRNALVSRFRPMPTGPGVDRYILDHVAEHAVAPVAGGWSWRVDPDLPSSLGAARAATRFSDLPCRVAQIHGAESPVMGPRDVARFLKVAPPGTPAVAIPAAGHHVLLEQPIAMVAAIRALLATHFAR</sequence>
<dbReference type="GO" id="GO:0016787">
    <property type="term" value="F:hydrolase activity"/>
    <property type="evidence" value="ECO:0007669"/>
    <property type="project" value="UniProtKB-KW"/>
</dbReference>
<proteinExistence type="predicted"/>
<dbReference type="Pfam" id="PF12697">
    <property type="entry name" value="Abhydrolase_6"/>
    <property type="match status" value="1"/>
</dbReference>
<dbReference type="EMBL" id="JAUQSZ010000010">
    <property type="protein sequence ID" value="MDO7843628.1"/>
    <property type="molecule type" value="Genomic_DNA"/>
</dbReference>
<protein>
    <submittedName>
        <fullName evidence="2">Alpha/beta hydrolase</fullName>
    </submittedName>
</protein>
<organism evidence="2 3">
    <name type="scientific">Sphingomonas immobilis</name>
    <dbReference type="NCBI Taxonomy" id="3063997"/>
    <lineage>
        <taxon>Bacteria</taxon>
        <taxon>Pseudomonadati</taxon>
        <taxon>Pseudomonadota</taxon>
        <taxon>Alphaproteobacteria</taxon>
        <taxon>Sphingomonadales</taxon>
        <taxon>Sphingomonadaceae</taxon>
        <taxon>Sphingomonas</taxon>
    </lineage>
</organism>
<comment type="caution">
    <text evidence="2">The sequence shown here is derived from an EMBL/GenBank/DDBJ whole genome shotgun (WGS) entry which is preliminary data.</text>
</comment>
<dbReference type="InterPro" id="IPR000073">
    <property type="entry name" value="AB_hydrolase_1"/>
</dbReference>
<evidence type="ECO:0000313" key="3">
    <source>
        <dbReference type="Proteomes" id="UP001176468"/>
    </source>
</evidence>
<dbReference type="PANTHER" id="PTHR43798">
    <property type="entry name" value="MONOACYLGLYCEROL LIPASE"/>
    <property type="match status" value="1"/>
</dbReference>
<dbReference type="InterPro" id="IPR050266">
    <property type="entry name" value="AB_hydrolase_sf"/>
</dbReference>
<dbReference type="SUPFAM" id="SSF53474">
    <property type="entry name" value="alpha/beta-Hydrolases"/>
    <property type="match status" value="1"/>
</dbReference>
<keyword evidence="2" id="KW-0378">Hydrolase</keyword>
<dbReference type="Proteomes" id="UP001176468">
    <property type="component" value="Unassembled WGS sequence"/>
</dbReference>